<organism evidence="1 2">
    <name type="scientific">Naganishia vaughanmartiniae</name>
    <dbReference type="NCBI Taxonomy" id="1424756"/>
    <lineage>
        <taxon>Eukaryota</taxon>
        <taxon>Fungi</taxon>
        <taxon>Dikarya</taxon>
        <taxon>Basidiomycota</taxon>
        <taxon>Agaricomycotina</taxon>
        <taxon>Tremellomycetes</taxon>
        <taxon>Filobasidiales</taxon>
        <taxon>Filobasidiaceae</taxon>
        <taxon>Naganishia</taxon>
    </lineage>
</organism>
<evidence type="ECO:0000313" key="2">
    <source>
        <dbReference type="Proteomes" id="UP001243375"/>
    </source>
</evidence>
<sequence length="439" mass="47478">MLPILKRLLPPKQNKEDIIIKSIGAVIFGLLSDRFGRKWTLVANLLLIAVFELGSSFCTTYGAFLGVRSMFGIAMGGIWGQAANTALENVPTQARGLVSGFLQQGYAVGYLIAAVVNLLLVPHTKHSWRALYWVGTGLSVFAAIFRACLPESRAFVKAKEESAMRENHNEAGKTKAFLRETKLMLKSNWKRAIWAVALMMLFNFLSHGSQDLYPTYLQKTKLFTSKLSSKATIIANCGAVVGGILFGYASQFSGRRLAIIVAIFWTGAFIPLWILPDTFGKLSAGAFFVQFGVQGAWGVVPIYLAESSPASFRASFGGIAYQLGNMISAASAQIEAKAGETLRVTVHGKDLPDYASVQGILIGVVLVLLLVVVLIGPDNHGSHFEEAAVAFVPGAGLQDPAEFVDHPGHKGELSQQSSRMEAGNVGEKDKAEEMYVEKV</sequence>
<comment type="caution">
    <text evidence="1">The sequence shown here is derived from an EMBL/GenBank/DDBJ whole genome shotgun (WGS) entry which is preliminary data.</text>
</comment>
<keyword evidence="2" id="KW-1185">Reference proteome</keyword>
<gene>
    <name evidence="1" type="ORF">QFC22_003368</name>
</gene>
<reference evidence="1" key="1">
    <citation type="submission" date="2023-04" db="EMBL/GenBank/DDBJ databases">
        <title>Draft Genome sequencing of Naganishia species isolated from polar environments using Oxford Nanopore Technology.</title>
        <authorList>
            <person name="Leo P."/>
            <person name="Venkateswaran K."/>
        </authorList>
    </citation>
    <scope>NUCLEOTIDE SEQUENCE</scope>
    <source>
        <strain evidence="1">MNA-CCFEE 5425</strain>
    </source>
</reference>
<evidence type="ECO:0000313" key="1">
    <source>
        <dbReference type="EMBL" id="KAJ9119658.1"/>
    </source>
</evidence>
<dbReference type="Proteomes" id="UP001243375">
    <property type="component" value="Unassembled WGS sequence"/>
</dbReference>
<proteinExistence type="predicted"/>
<name>A0ACC2X7R7_9TREE</name>
<accession>A0ACC2X7R7</accession>
<dbReference type="EMBL" id="JASBWU010000008">
    <property type="protein sequence ID" value="KAJ9119658.1"/>
    <property type="molecule type" value="Genomic_DNA"/>
</dbReference>
<protein>
    <submittedName>
        <fullName evidence="1">Uncharacterized protein</fullName>
    </submittedName>
</protein>